<evidence type="ECO:0000313" key="2">
    <source>
        <dbReference type="Proteomes" id="UP000055024"/>
    </source>
</evidence>
<proteinExistence type="predicted"/>
<gene>
    <name evidence="1" type="ORF">T11_2546</name>
</gene>
<comment type="caution">
    <text evidence="1">The sequence shown here is derived from an EMBL/GenBank/DDBJ whole genome shotgun (WGS) entry which is preliminary data.</text>
</comment>
<dbReference type="Proteomes" id="UP000055024">
    <property type="component" value="Unassembled WGS sequence"/>
</dbReference>
<sequence length="149" mass="17200">MKNAVRVQHRVAESDDHIRNIPFMNTFNKTNRKIIYSNSKSKLRIVITCNSTKQYTICFQKMFNSNFVKIASHVLLLIGGNLFQYANLQRKIDDASQEISLLYGGRCEWLVFSKCHINERSENGEIIVDISLSLCTDAFYWSVLNRSIG</sequence>
<accession>A0A0V1HS90</accession>
<dbReference type="EMBL" id="JYDP01000031">
    <property type="protein sequence ID" value="KRZ13619.1"/>
    <property type="molecule type" value="Genomic_DNA"/>
</dbReference>
<dbReference type="AlphaFoldDB" id="A0A0V1HS90"/>
<organism evidence="1 2">
    <name type="scientific">Trichinella zimbabwensis</name>
    <dbReference type="NCBI Taxonomy" id="268475"/>
    <lineage>
        <taxon>Eukaryota</taxon>
        <taxon>Metazoa</taxon>
        <taxon>Ecdysozoa</taxon>
        <taxon>Nematoda</taxon>
        <taxon>Enoplea</taxon>
        <taxon>Dorylaimia</taxon>
        <taxon>Trichinellida</taxon>
        <taxon>Trichinellidae</taxon>
        <taxon>Trichinella</taxon>
    </lineage>
</organism>
<dbReference type="OrthoDB" id="10560087at2759"/>
<evidence type="ECO:0000313" key="1">
    <source>
        <dbReference type="EMBL" id="KRZ13619.1"/>
    </source>
</evidence>
<protein>
    <submittedName>
        <fullName evidence="1">Uncharacterized protein</fullName>
    </submittedName>
</protein>
<name>A0A0V1HS90_9BILA</name>
<reference evidence="1 2" key="1">
    <citation type="submission" date="2015-01" db="EMBL/GenBank/DDBJ databases">
        <title>Evolution of Trichinella species and genotypes.</title>
        <authorList>
            <person name="Korhonen P.K."/>
            <person name="Edoardo P."/>
            <person name="Giuseppe L.R."/>
            <person name="Gasser R.B."/>
        </authorList>
    </citation>
    <scope>NUCLEOTIDE SEQUENCE [LARGE SCALE GENOMIC DNA]</scope>
    <source>
        <strain evidence="1">ISS1029</strain>
    </source>
</reference>
<keyword evidence="2" id="KW-1185">Reference proteome</keyword>